<name>A0A2U1M7S5_ARTAN</name>
<sequence length="87" mass="10481">MKRLEMISVIRVLKVMSAEVMKWSWMMVVVKMVRGRKRRENVMKWRGLEFRMLLFWFMILVKDDIVANQSLFVGLGNMMVSVRRTLL</sequence>
<keyword evidence="2" id="KW-1185">Reference proteome</keyword>
<organism evidence="1 2">
    <name type="scientific">Artemisia annua</name>
    <name type="common">Sweet wormwood</name>
    <dbReference type="NCBI Taxonomy" id="35608"/>
    <lineage>
        <taxon>Eukaryota</taxon>
        <taxon>Viridiplantae</taxon>
        <taxon>Streptophyta</taxon>
        <taxon>Embryophyta</taxon>
        <taxon>Tracheophyta</taxon>
        <taxon>Spermatophyta</taxon>
        <taxon>Magnoliopsida</taxon>
        <taxon>eudicotyledons</taxon>
        <taxon>Gunneridae</taxon>
        <taxon>Pentapetalae</taxon>
        <taxon>asterids</taxon>
        <taxon>campanulids</taxon>
        <taxon>Asterales</taxon>
        <taxon>Asteraceae</taxon>
        <taxon>Asteroideae</taxon>
        <taxon>Anthemideae</taxon>
        <taxon>Artemisiinae</taxon>
        <taxon>Artemisia</taxon>
    </lineage>
</organism>
<dbReference type="Proteomes" id="UP000245207">
    <property type="component" value="Unassembled WGS sequence"/>
</dbReference>
<comment type="caution">
    <text evidence="1">The sequence shown here is derived from an EMBL/GenBank/DDBJ whole genome shotgun (WGS) entry which is preliminary data.</text>
</comment>
<evidence type="ECO:0000313" key="1">
    <source>
        <dbReference type="EMBL" id="PWA57318.1"/>
    </source>
</evidence>
<dbReference type="EMBL" id="PKPP01006202">
    <property type="protein sequence ID" value="PWA57318.1"/>
    <property type="molecule type" value="Genomic_DNA"/>
</dbReference>
<protein>
    <submittedName>
        <fullName evidence="1">Uncharacterized protein</fullName>
    </submittedName>
</protein>
<dbReference type="AlphaFoldDB" id="A0A2U1M7S5"/>
<gene>
    <name evidence="1" type="ORF">CTI12_AA393280</name>
</gene>
<accession>A0A2U1M7S5</accession>
<reference evidence="1 2" key="1">
    <citation type="journal article" date="2018" name="Mol. Plant">
        <title>The genome of Artemisia annua provides insight into the evolution of Asteraceae family and artemisinin biosynthesis.</title>
        <authorList>
            <person name="Shen Q."/>
            <person name="Zhang L."/>
            <person name="Liao Z."/>
            <person name="Wang S."/>
            <person name="Yan T."/>
            <person name="Shi P."/>
            <person name="Liu M."/>
            <person name="Fu X."/>
            <person name="Pan Q."/>
            <person name="Wang Y."/>
            <person name="Lv Z."/>
            <person name="Lu X."/>
            <person name="Zhang F."/>
            <person name="Jiang W."/>
            <person name="Ma Y."/>
            <person name="Chen M."/>
            <person name="Hao X."/>
            <person name="Li L."/>
            <person name="Tang Y."/>
            <person name="Lv G."/>
            <person name="Zhou Y."/>
            <person name="Sun X."/>
            <person name="Brodelius P.E."/>
            <person name="Rose J.K.C."/>
            <person name="Tang K."/>
        </authorList>
    </citation>
    <scope>NUCLEOTIDE SEQUENCE [LARGE SCALE GENOMIC DNA]</scope>
    <source>
        <strain evidence="2">cv. Huhao1</strain>
        <tissue evidence="1">Leaf</tissue>
    </source>
</reference>
<proteinExistence type="predicted"/>
<evidence type="ECO:0000313" key="2">
    <source>
        <dbReference type="Proteomes" id="UP000245207"/>
    </source>
</evidence>